<reference evidence="3 4" key="1">
    <citation type="journal article" date="2024" name="Nat. Commun.">
        <title>Phylogenomics reveals the evolutionary origins of lichenization in chlorophyte algae.</title>
        <authorList>
            <person name="Puginier C."/>
            <person name="Libourel C."/>
            <person name="Otte J."/>
            <person name="Skaloud P."/>
            <person name="Haon M."/>
            <person name="Grisel S."/>
            <person name="Petersen M."/>
            <person name="Berrin J.G."/>
            <person name="Delaux P.M."/>
            <person name="Dal Grande F."/>
            <person name="Keller J."/>
        </authorList>
    </citation>
    <scope>NUCLEOTIDE SEQUENCE [LARGE SCALE GENOMIC DNA]</scope>
    <source>
        <strain evidence="3 4">SAG 2145</strain>
    </source>
</reference>
<proteinExistence type="predicted"/>
<feature type="transmembrane region" description="Helical" evidence="2">
    <location>
        <begin position="210"/>
        <end position="228"/>
    </location>
</feature>
<accession>A0AAW1REW3</accession>
<evidence type="ECO:0000256" key="1">
    <source>
        <dbReference type="SAM" id="MobiDB-lite"/>
    </source>
</evidence>
<evidence type="ECO:0000256" key="2">
    <source>
        <dbReference type="SAM" id="Phobius"/>
    </source>
</evidence>
<dbReference type="AlphaFoldDB" id="A0AAW1REW3"/>
<keyword evidence="2" id="KW-0472">Membrane</keyword>
<keyword evidence="2" id="KW-1133">Transmembrane helix</keyword>
<evidence type="ECO:0000313" key="3">
    <source>
        <dbReference type="EMBL" id="KAK9832180.1"/>
    </source>
</evidence>
<protein>
    <submittedName>
        <fullName evidence="3">Uncharacterized protein</fullName>
    </submittedName>
</protein>
<evidence type="ECO:0000313" key="4">
    <source>
        <dbReference type="Proteomes" id="UP001438707"/>
    </source>
</evidence>
<feature type="transmembrane region" description="Helical" evidence="2">
    <location>
        <begin position="170"/>
        <end position="189"/>
    </location>
</feature>
<keyword evidence="2" id="KW-0812">Transmembrane</keyword>
<gene>
    <name evidence="3" type="ORF">WJX74_001915</name>
</gene>
<dbReference type="EMBL" id="JALJOS010000012">
    <property type="protein sequence ID" value="KAK9832180.1"/>
    <property type="molecule type" value="Genomic_DNA"/>
</dbReference>
<feature type="compositionally biased region" description="Polar residues" evidence="1">
    <location>
        <begin position="65"/>
        <end position="76"/>
    </location>
</feature>
<name>A0AAW1REW3_9CHLO</name>
<feature type="region of interest" description="Disordered" evidence="1">
    <location>
        <begin position="1"/>
        <end position="76"/>
    </location>
</feature>
<comment type="caution">
    <text evidence="3">The sequence shown here is derived from an EMBL/GenBank/DDBJ whole genome shotgun (WGS) entry which is preliminary data.</text>
</comment>
<keyword evidence="4" id="KW-1185">Reference proteome</keyword>
<organism evidence="3 4">
    <name type="scientific">Apatococcus lobatus</name>
    <dbReference type="NCBI Taxonomy" id="904363"/>
    <lineage>
        <taxon>Eukaryota</taxon>
        <taxon>Viridiplantae</taxon>
        <taxon>Chlorophyta</taxon>
        <taxon>core chlorophytes</taxon>
        <taxon>Trebouxiophyceae</taxon>
        <taxon>Chlorellales</taxon>
        <taxon>Chlorellaceae</taxon>
        <taxon>Apatococcus</taxon>
    </lineage>
</organism>
<sequence length="251" mass="27391">MSSYLLEYSPISLAGGSPRRERPNPHSRQRLSMGGQPYQPFAVEQKNQQKEGSAERNPFADQGWANATSAPTHNPTAWQDVHLDQANAGYPSPAAAGPKTADQPPAWAYAAAAPTWDAPPQSTPALGNTADPMHNAPAFYGSGPPEFNGQTIYNVNQADGQERCRCNLDWWMFGIGFFTGIAWFIGAFLPYCRNPHHPTRSHHMAHRANCVMSILLIIVIIIAGIVATRSSHNIYNGNCCGYTFLGYCSPC</sequence>
<dbReference type="Proteomes" id="UP001438707">
    <property type="component" value="Unassembled WGS sequence"/>
</dbReference>